<comment type="caution">
    <text evidence="2">The sequence shown here is derived from an EMBL/GenBank/DDBJ whole genome shotgun (WGS) entry which is preliminary data.</text>
</comment>
<accession>A0A1Q3AF80</accession>
<gene>
    <name evidence="2" type="ORF">ZYGR_0AL01090</name>
</gene>
<evidence type="ECO:0000313" key="2">
    <source>
        <dbReference type="EMBL" id="GAV54377.1"/>
    </source>
</evidence>
<sequence length="71" mass="7868">MRPTQLLLNQAKKSSSVVPVELTPLFIAMGAAVASASYFTYKKFAHDRSLRITKNPELSEVQKAIDSEKSQ</sequence>
<feature type="transmembrane region" description="Helical" evidence="1">
    <location>
        <begin position="22"/>
        <end position="41"/>
    </location>
</feature>
<evidence type="ECO:0000313" key="3">
    <source>
        <dbReference type="Proteomes" id="UP000187013"/>
    </source>
</evidence>
<name>A0A1Q3AF80_ZYGRO</name>
<dbReference type="OrthoDB" id="202195at2759"/>
<keyword evidence="1" id="KW-1133">Transmembrane helix</keyword>
<dbReference type="InterPro" id="IPR010530">
    <property type="entry name" value="B12D"/>
</dbReference>
<keyword evidence="1" id="KW-0472">Membrane</keyword>
<reference evidence="2 3" key="1">
    <citation type="submission" date="2016-08" db="EMBL/GenBank/DDBJ databases">
        <title>Draft genome sequence of allopolyploid Zygosaccharomyces rouxii.</title>
        <authorList>
            <person name="Watanabe J."/>
            <person name="Uehara K."/>
            <person name="Mogi Y."/>
            <person name="Tsukioka Y."/>
        </authorList>
    </citation>
    <scope>NUCLEOTIDE SEQUENCE [LARGE SCALE GENOMIC DNA]</scope>
    <source>
        <strain evidence="2 3">NBRC 110957</strain>
    </source>
</reference>
<organism evidence="2 3">
    <name type="scientific">Zygosaccharomyces rouxii</name>
    <dbReference type="NCBI Taxonomy" id="4956"/>
    <lineage>
        <taxon>Eukaryota</taxon>
        <taxon>Fungi</taxon>
        <taxon>Dikarya</taxon>
        <taxon>Ascomycota</taxon>
        <taxon>Saccharomycotina</taxon>
        <taxon>Saccharomycetes</taxon>
        <taxon>Saccharomycetales</taxon>
        <taxon>Saccharomycetaceae</taxon>
        <taxon>Zygosaccharomyces</taxon>
    </lineage>
</organism>
<dbReference type="EMBL" id="BDGX01000038">
    <property type="protein sequence ID" value="GAV54377.1"/>
    <property type="molecule type" value="Genomic_DNA"/>
</dbReference>
<dbReference type="AlphaFoldDB" id="A0A1Q3AF80"/>
<evidence type="ECO:0000256" key="1">
    <source>
        <dbReference type="SAM" id="Phobius"/>
    </source>
</evidence>
<proteinExistence type="predicted"/>
<keyword evidence="1" id="KW-0812">Transmembrane</keyword>
<dbReference type="Pfam" id="PF06522">
    <property type="entry name" value="B12D"/>
    <property type="match status" value="1"/>
</dbReference>
<dbReference type="Proteomes" id="UP000187013">
    <property type="component" value="Unassembled WGS sequence"/>
</dbReference>
<protein>
    <submittedName>
        <fullName evidence="2">Uncharacterized protein</fullName>
    </submittedName>
</protein>